<evidence type="ECO:0000259" key="2">
    <source>
        <dbReference type="PROSITE" id="PS50902"/>
    </source>
</evidence>
<comment type="caution">
    <text evidence="3">The sequence shown here is derived from an EMBL/GenBank/DDBJ whole genome shotgun (WGS) entry which is preliminary data.</text>
</comment>
<proteinExistence type="inferred from homology"/>
<dbReference type="EMBL" id="DTBZ01000110">
    <property type="protein sequence ID" value="HGQ18474.1"/>
    <property type="molecule type" value="Genomic_DNA"/>
</dbReference>
<dbReference type="InterPro" id="IPR005025">
    <property type="entry name" value="FMN_Rdtase-like_dom"/>
</dbReference>
<dbReference type="GO" id="GO:0010181">
    <property type="term" value="F:FMN binding"/>
    <property type="evidence" value="ECO:0007669"/>
    <property type="project" value="InterPro"/>
</dbReference>
<accession>A0A7J3I9E0</accession>
<dbReference type="InterPro" id="IPR029039">
    <property type="entry name" value="Flavoprotein-like_sf"/>
</dbReference>
<dbReference type="Pfam" id="PF03358">
    <property type="entry name" value="FMN_red"/>
    <property type="match status" value="1"/>
</dbReference>
<organism evidence="3">
    <name type="scientific">Ignisphaera aggregans</name>
    <dbReference type="NCBI Taxonomy" id="334771"/>
    <lineage>
        <taxon>Archaea</taxon>
        <taxon>Thermoproteota</taxon>
        <taxon>Thermoprotei</taxon>
        <taxon>Desulfurococcales</taxon>
        <taxon>Desulfurococcaceae</taxon>
        <taxon>Ignisphaera</taxon>
    </lineage>
</organism>
<reference evidence="3" key="1">
    <citation type="journal article" date="2020" name="mSystems">
        <title>Genome- and Community-Level Interaction Insights into Carbon Utilization and Element Cycling Functions of Hydrothermarchaeota in Hydrothermal Sediment.</title>
        <authorList>
            <person name="Zhou Z."/>
            <person name="Liu Y."/>
            <person name="Xu W."/>
            <person name="Pan J."/>
            <person name="Luo Z.H."/>
            <person name="Li M."/>
        </authorList>
    </citation>
    <scope>NUCLEOTIDE SEQUENCE [LARGE SCALE GENOMIC DNA]</scope>
    <source>
        <strain evidence="3">SpSt-618</strain>
        <strain evidence="4">SpSt-657</strain>
    </source>
</reference>
<evidence type="ECO:0000313" key="3">
    <source>
        <dbReference type="EMBL" id="HGN37368.1"/>
    </source>
</evidence>
<protein>
    <submittedName>
        <fullName evidence="3">Flavodoxin family protein</fullName>
    </submittedName>
</protein>
<evidence type="ECO:0000313" key="4">
    <source>
        <dbReference type="EMBL" id="HGQ18474.1"/>
    </source>
</evidence>
<evidence type="ECO:0000256" key="1">
    <source>
        <dbReference type="ARBA" id="ARBA00038292"/>
    </source>
</evidence>
<sequence>MSTILVVYYSRSGNTKRLVEGFVNGAKKISDINIVVRSVDEANVEELLKADAIIFASPSYFRLPAWPLKKFIDESIAVYGRLDGKLGGALCTAGSEIGALKCIQSLKDAMEEHGMIFIGEGVWCIEEPDREAMEKASRYGEEIARKMKQM</sequence>
<name>A0A7J3I9E0_9CREN</name>
<gene>
    <name evidence="3" type="ORF">ENT87_07480</name>
    <name evidence="4" type="ORF">ENU30_05830</name>
</gene>
<dbReference type="PROSITE" id="PS50902">
    <property type="entry name" value="FLAVODOXIN_LIKE"/>
    <property type="match status" value="1"/>
</dbReference>
<dbReference type="SUPFAM" id="SSF52218">
    <property type="entry name" value="Flavoproteins"/>
    <property type="match status" value="1"/>
</dbReference>
<dbReference type="EMBL" id="DTAI01000219">
    <property type="protein sequence ID" value="HGN37368.1"/>
    <property type="molecule type" value="Genomic_DNA"/>
</dbReference>
<feature type="domain" description="Flavodoxin-like" evidence="2">
    <location>
        <begin position="4"/>
        <end position="144"/>
    </location>
</feature>
<dbReference type="GO" id="GO:0016491">
    <property type="term" value="F:oxidoreductase activity"/>
    <property type="evidence" value="ECO:0007669"/>
    <property type="project" value="InterPro"/>
</dbReference>
<dbReference type="InterPro" id="IPR008254">
    <property type="entry name" value="Flavodoxin/NO_synth"/>
</dbReference>
<dbReference type="Gene3D" id="3.40.50.360">
    <property type="match status" value="1"/>
</dbReference>
<comment type="similarity">
    <text evidence="1">Belongs to the SsuE family. Isf subfamily.</text>
</comment>
<dbReference type="AlphaFoldDB" id="A0A7J3I9E0"/>